<feature type="compositionally biased region" description="Basic and acidic residues" evidence="4">
    <location>
        <begin position="59"/>
        <end position="79"/>
    </location>
</feature>
<dbReference type="Pfam" id="PF08597">
    <property type="entry name" value="eIF3_subunit"/>
    <property type="match status" value="1"/>
</dbReference>
<protein>
    <submittedName>
        <fullName evidence="5">EIF3J</fullName>
    </submittedName>
</protein>
<keyword evidence="6" id="KW-1185">Reference proteome</keyword>
<dbReference type="AlphaFoldDB" id="A0A8S3SYX5"/>
<accession>A0A8S3SYX5</accession>
<evidence type="ECO:0000256" key="2">
    <source>
        <dbReference type="ARBA" id="ARBA00022540"/>
    </source>
</evidence>
<dbReference type="Gene3D" id="1.10.246.60">
    <property type="entry name" value="Eukaryotic translation initiation factor 3 like domains"/>
    <property type="match status" value="1"/>
</dbReference>
<dbReference type="Proteomes" id="UP000683360">
    <property type="component" value="Unassembled WGS sequence"/>
</dbReference>
<evidence type="ECO:0000313" key="6">
    <source>
        <dbReference type="Proteomes" id="UP000683360"/>
    </source>
</evidence>
<dbReference type="PANTHER" id="PTHR21681">
    <property type="entry name" value="EUKARYOTIC TRANSLATION INITIATION FACTOR 3 SUBUNIT J"/>
    <property type="match status" value="1"/>
</dbReference>
<keyword evidence="3" id="KW-0648">Protein biosynthesis</keyword>
<proteinExistence type="predicted"/>
<dbReference type="OrthoDB" id="20381at2759"/>
<evidence type="ECO:0000256" key="4">
    <source>
        <dbReference type="SAM" id="MobiDB-lite"/>
    </source>
</evidence>
<dbReference type="EMBL" id="CAJPWZ010001792">
    <property type="protein sequence ID" value="CAG2223859.1"/>
    <property type="molecule type" value="Genomic_DNA"/>
</dbReference>
<dbReference type="InterPro" id="IPR013906">
    <property type="entry name" value="eIF3j"/>
</dbReference>
<evidence type="ECO:0000256" key="3">
    <source>
        <dbReference type="ARBA" id="ARBA00022917"/>
    </source>
</evidence>
<dbReference type="GO" id="GO:0003743">
    <property type="term" value="F:translation initiation factor activity"/>
    <property type="evidence" value="ECO:0007669"/>
    <property type="project" value="UniProtKB-KW"/>
</dbReference>
<reference evidence="5" key="1">
    <citation type="submission" date="2021-03" db="EMBL/GenBank/DDBJ databases">
        <authorList>
            <person name="Bekaert M."/>
        </authorList>
    </citation>
    <scope>NUCLEOTIDE SEQUENCE</scope>
</reference>
<dbReference type="PANTHER" id="PTHR21681:SF0">
    <property type="entry name" value="EUKARYOTIC TRANSLATION INITIATION FACTOR 3 SUBUNIT J"/>
    <property type="match status" value="1"/>
</dbReference>
<keyword evidence="2" id="KW-0396">Initiation factor</keyword>
<feature type="compositionally biased region" description="Basic and acidic residues" evidence="4">
    <location>
        <begin position="20"/>
        <end position="32"/>
    </location>
</feature>
<feature type="region of interest" description="Disordered" evidence="4">
    <location>
        <begin position="1"/>
        <end position="79"/>
    </location>
</feature>
<evidence type="ECO:0000313" key="5">
    <source>
        <dbReference type="EMBL" id="CAG2223859.1"/>
    </source>
</evidence>
<dbReference type="GO" id="GO:0005852">
    <property type="term" value="C:eukaryotic translation initiation factor 3 complex"/>
    <property type="evidence" value="ECO:0007669"/>
    <property type="project" value="InterPro"/>
</dbReference>
<name>A0A8S3SYX5_MYTED</name>
<comment type="caution">
    <text evidence="5">The sequence shown here is derived from an EMBL/GenBank/DDBJ whole genome shotgun (WGS) entry which is preliminary data.</text>
</comment>
<gene>
    <name evidence="5" type="ORF">MEDL_37053</name>
</gene>
<evidence type="ECO:0000256" key="1">
    <source>
        <dbReference type="ARBA" id="ARBA00022490"/>
    </source>
</evidence>
<keyword evidence="1" id="KW-0963">Cytoplasm</keyword>
<sequence length="210" mass="24267">MPKLENHLNGDNWEDDDDEEKKTEEKDQEGKPFQRKKKKLADRIAEKQAAKLAAEEAEQEKNRKLTPEEEIADKLKKQRLQEESDLQLAKEAFGINKGSGIDGMFPEDEESFDKFGEAIKNKITTFEKRNNCSVDLVKVFIKFLEAEDCRKLGQNLTNIYHEKQKIAKELNKKKKKSKITLKSERDNDFNDLAASSSGNYGYDDIDDDFI</sequence>
<organism evidence="5 6">
    <name type="scientific">Mytilus edulis</name>
    <name type="common">Blue mussel</name>
    <dbReference type="NCBI Taxonomy" id="6550"/>
    <lineage>
        <taxon>Eukaryota</taxon>
        <taxon>Metazoa</taxon>
        <taxon>Spiralia</taxon>
        <taxon>Lophotrochozoa</taxon>
        <taxon>Mollusca</taxon>
        <taxon>Bivalvia</taxon>
        <taxon>Autobranchia</taxon>
        <taxon>Pteriomorphia</taxon>
        <taxon>Mytilida</taxon>
        <taxon>Mytiloidea</taxon>
        <taxon>Mytilidae</taxon>
        <taxon>Mytilinae</taxon>
        <taxon>Mytilus</taxon>
    </lineage>
</organism>
<dbReference type="InterPro" id="IPR023194">
    <property type="entry name" value="eIF3-like_dom_sf"/>
</dbReference>